<comment type="caution">
    <text evidence="1">The sequence shown here is derived from an EMBL/GenBank/DDBJ whole genome shotgun (WGS) entry which is preliminary data.</text>
</comment>
<gene>
    <name evidence="1" type="ORF">EGW08_018095</name>
</gene>
<name>A0A3S1B1Z2_ELYCH</name>
<dbReference type="EMBL" id="RQTK01000862">
    <property type="protein sequence ID" value="RUS74140.1"/>
    <property type="molecule type" value="Genomic_DNA"/>
</dbReference>
<organism evidence="1 2">
    <name type="scientific">Elysia chlorotica</name>
    <name type="common">Eastern emerald elysia</name>
    <name type="synonym">Sea slug</name>
    <dbReference type="NCBI Taxonomy" id="188477"/>
    <lineage>
        <taxon>Eukaryota</taxon>
        <taxon>Metazoa</taxon>
        <taxon>Spiralia</taxon>
        <taxon>Lophotrochozoa</taxon>
        <taxon>Mollusca</taxon>
        <taxon>Gastropoda</taxon>
        <taxon>Heterobranchia</taxon>
        <taxon>Euthyneura</taxon>
        <taxon>Panpulmonata</taxon>
        <taxon>Sacoglossa</taxon>
        <taxon>Placobranchoidea</taxon>
        <taxon>Plakobranchidae</taxon>
        <taxon>Elysia</taxon>
    </lineage>
</organism>
<dbReference type="Proteomes" id="UP000271974">
    <property type="component" value="Unassembled WGS sequence"/>
</dbReference>
<dbReference type="OrthoDB" id="6171651at2759"/>
<evidence type="ECO:0000313" key="2">
    <source>
        <dbReference type="Proteomes" id="UP000271974"/>
    </source>
</evidence>
<reference evidence="1 2" key="1">
    <citation type="submission" date="2019-01" db="EMBL/GenBank/DDBJ databases">
        <title>A draft genome assembly of the solar-powered sea slug Elysia chlorotica.</title>
        <authorList>
            <person name="Cai H."/>
            <person name="Li Q."/>
            <person name="Fang X."/>
            <person name="Li J."/>
            <person name="Curtis N.E."/>
            <person name="Altenburger A."/>
            <person name="Shibata T."/>
            <person name="Feng M."/>
            <person name="Maeda T."/>
            <person name="Schwartz J.A."/>
            <person name="Shigenobu S."/>
            <person name="Lundholm N."/>
            <person name="Nishiyama T."/>
            <person name="Yang H."/>
            <person name="Hasebe M."/>
            <person name="Li S."/>
            <person name="Pierce S.K."/>
            <person name="Wang J."/>
        </authorList>
    </citation>
    <scope>NUCLEOTIDE SEQUENCE [LARGE SCALE GENOMIC DNA]</scope>
    <source>
        <strain evidence="1">EC2010</strain>
        <tissue evidence="1">Whole organism of an adult</tissue>
    </source>
</reference>
<proteinExistence type="predicted"/>
<feature type="non-terminal residue" evidence="1">
    <location>
        <position position="1382"/>
    </location>
</feature>
<protein>
    <submittedName>
        <fullName evidence="1">Uncharacterized protein</fullName>
    </submittedName>
</protein>
<evidence type="ECO:0000313" key="1">
    <source>
        <dbReference type="EMBL" id="RUS74140.1"/>
    </source>
</evidence>
<sequence>MVAQHLMLIASKNNRQTELKVKNIVFRTILDDIDVSHIWIDPKENRRAVALIDLHSSKHELEYHGSIDQSYVLAWTEPARSLLVKTHGVPSISYGVEDKLRMLFTIKKRGGSPVQSVHSAKDHYEIVFKNGWDAVQKACGNIWTVGGKPLTVLPFFPCFQEDLDIQILSLQNSDKCISAPKVSNVRTDGEDNQEDSQHTASVSHMEIHQLKQDSQFPLILPDTNTGNSELVNNKTNFGLIEDCKNDMNNSGGSQGKGLNTRVYCEVLAKPETSVKCMDGTFVWPENSGSRNTISSSLSDTALLYQVEKDPHIGNASKQNVQPVKSSSSYPYGITSLKKTGASLSSLLLKDEETIRCNNAFLGWLLSEMEYGSNSEISIIFDTDNLVLLLQSEGKSKDAWHAAIQQECYHSSKMPNHEETFLIQMKSIISLGLTRYKIILSTDGKRPQLFISETENQTMGSRNVQMPMQDWIASLIKQKSFSDIPEEWIEDDTAYKNVKQSYTHVKIVVCEAERKIVLLTLSSWGEEAESLVSAAREIRNLLILSRKPSKPFGKAQFYSFDRKSTAIESAQAIASQDEYEDDHFTEEPIFHRRSTNLHLRESTPASPMDDMPYKIGKEIYPESTEKQDELQATIGFPESKSNKIIEDYIKCPNIFLGWLLSEMNNITNSEIKLKFYRDTKTIVFQSDDEKKEVWQTAIEKECRHGSHMLDYEESFLMQMSPVMKSDLLKHKLMLSGDEERPQLLVTESENVTMDSNDGQMSMTDWIASLVEKKTVQNIPEEWLKDSSAYEEVQTLHRCVKIVVLEAQRKMVLLTLSWEEAKKTLEEAEQDIITLLNLWRIKTKKHKEKTQPDNFQSYVGDSDIQDGEFKHENEREERQYQTFDNEDKYVLEKVEKPVDRFVSYPAIYMEFFKRFLGKDLKAIESKYPSLEIEVLDQGFKIKNSYRIRDVENDISSLKRQIKCVKETFDIPGLVPFLRSEGKHFLNDIPTQFNCLVYFPERGQEYSGFLETLELTSTCYNGTLLGTARHGQNRIHLVQGKLTDVDLDMIVDISISSDVPEAKLVRGQTSKGLSLYLPEWASPNGFDCHKFFSKHREKLLEALQLLFQQAVYMQCKKVVISTNGMRKTKNNCASFPVEDFAKAFVIALRDAEVDDIYICETSSPVVFKAFEYTFARNRMAFRTSMERDWEVLESEETLSVPDYASLQKTRHISVHIASQSWLRFSQDELTCFPAHVNVDRVSIPYVSPEDQKMIESRIYSHHPDGLLPGQAEFVLLPGRKVLIYFCSPWGFDAQKTLDDAMKNCFQMGANSSYGKIRFIPPFGYPEHFVAQKVFQHLDSVVPSMMKHSQITILVENDSKKKPYDELLKRRNPEQKGFLRSICKNF</sequence>
<accession>A0A3S1B1Z2</accession>
<keyword evidence="2" id="KW-1185">Reference proteome</keyword>